<dbReference type="Gene3D" id="3.30.565.10">
    <property type="entry name" value="Histidine kinase-like ATPase, C-terminal domain"/>
    <property type="match status" value="1"/>
</dbReference>
<feature type="domain" description="Sensor histidine kinase NatK-like C-terminal" evidence="2">
    <location>
        <begin position="325"/>
        <end position="424"/>
    </location>
</feature>
<dbReference type="InterPro" id="IPR032834">
    <property type="entry name" value="NatK-like_C"/>
</dbReference>
<evidence type="ECO:0000256" key="1">
    <source>
        <dbReference type="SAM" id="Phobius"/>
    </source>
</evidence>
<evidence type="ECO:0000313" key="4">
    <source>
        <dbReference type="Proteomes" id="UP000003157"/>
    </source>
</evidence>
<dbReference type="Proteomes" id="UP000003157">
    <property type="component" value="Unassembled WGS sequence"/>
</dbReference>
<dbReference type="SUPFAM" id="SSF55874">
    <property type="entry name" value="ATPase domain of HSP90 chaperone/DNA topoisomerase II/histidine kinase"/>
    <property type="match status" value="1"/>
</dbReference>
<feature type="transmembrane region" description="Helical" evidence="1">
    <location>
        <begin position="156"/>
        <end position="174"/>
    </location>
</feature>
<protein>
    <recommendedName>
        <fullName evidence="2">Sensor histidine kinase NatK-like C-terminal domain-containing protein</fullName>
    </recommendedName>
</protein>
<dbReference type="PANTHER" id="PTHR40448">
    <property type="entry name" value="TWO-COMPONENT SENSOR HISTIDINE KINASE"/>
    <property type="match status" value="1"/>
</dbReference>
<proteinExistence type="predicted"/>
<reference evidence="3 4" key="1">
    <citation type="submission" date="2010-12" db="EMBL/GenBank/DDBJ databases">
        <title>The Genome Sequence of Coprobacillus sp. strain 29_1.</title>
        <authorList>
            <consortium name="The Broad Institute Genome Sequencing Platform"/>
            <person name="Earl A."/>
            <person name="Ward D."/>
            <person name="Feldgarden M."/>
            <person name="Gevers D."/>
            <person name="Daigneault M."/>
            <person name="Sibley C.D."/>
            <person name="White A."/>
            <person name="Strauss J."/>
            <person name="Allen-Vercoe E."/>
            <person name="Young S.K."/>
            <person name="Zeng Q."/>
            <person name="Gargeya S."/>
            <person name="Fitzgerald M."/>
            <person name="Haas B."/>
            <person name="Abouelleil A."/>
            <person name="Alvarado L."/>
            <person name="Arachchi H.M."/>
            <person name="Berlin A."/>
            <person name="Brown A."/>
            <person name="Chapman S.B."/>
            <person name="Chen Z."/>
            <person name="Dunbar C."/>
            <person name="Freedman E."/>
            <person name="Gearin G."/>
            <person name="Gellesch M."/>
            <person name="Goldberg J."/>
            <person name="Griggs A."/>
            <person name="Gujja S."/>
            <person name="Heilman E."/>
            <person name="Heiman D."/>
            <person name="Howarth C."/>
            <person name="Larson L."/>
            <person name="Lui A."/>
            <person name="MacDonald P.J.P."/>
            <person name="Mehta T."/>
            <person name="Montmayeur A."/>
            <person name="Murphy C."/>
            <person name="Neiman D."/>
            <person name="Pearson M."/>
            <person name="Priest M."/>
            <person name="Roberts A."/>
            <person name="Saif S."/>
            <person name="Shea T."/>
            <person name="Shenoy N."/>
            <person name="Sisk P."/>
            <person name="Stolte C."/>
            <person name="Sykes S."/>
            <person name="White J."/>
            <person name="Yandava C."/>
            <person name="Nusbaum C."/>
            <person name="Birren B."/>
        </authorList>
    </citation>
    <scope>NUCLEOTIDE SEQUENCE [LARGE SCALE GENOMIC DNA]</scope>
    <source>
        <strain evidence="3 4">29_1</strain>
    </source>
</reference>
<feature type="transmembrane region" description="Helical" evidence="1">
    <location>
        <begin position="5"/>
        <end position="22"/>
    </location>
</feature>
<feature type="transmembrane region" description="Helical" evidence="1">
    <location>
        <begin position="58"/>
        <end position="75"/>
    </location>
</feature>
<dbReference type="AlphaFoldDB" id="E7G9K6"/>
<evidence type="ECO:0000259" key="2">
    <source>
        <dbReference type="Pfam" id="PF14501"/>
    </source>
</evidence>
<dbReference type="GO" id="GO:0042802">
    <property type="term" value="F:identical protein binding"/>
    <property type="evidence" value="ECO:0007669"/>
    <property type="project" value="TreeGrafter"/>
</dbReference>
<dbReference type="OrthoDB" id="1655966at2"/>
<dbReference type="EMBL" id="ADKX01000026">
    <property type="protein sequence ID" value="EFW05300.1"/>
    <property type="molecule type" value="Genomic_DNA"/>
</dbReference>
<gene>
    <name evidence="3" type="ORF">HMPREF9488_01445</name>
</gene>
<feature type="transmembrane region" description="Helical" evidence="1">
    <location>
        <begin position="121"/>
        <end position="144"/>
    </location>
</feature>
<keyword evidence="1" id="KW-0472">Membrane</keyword>
<feature type="transmembrane region" description="Helical" evidence="1">
    <location>
        <begin position="87"/>
        <end position="109"/>
    </location>
</feature>
<dbReference type="PANTHER" id="PTHR40448:SF1">
    <property type="entry name" value="TWO-COMPONENT SENSOR HISTIDINE KINASE"/>
    <property type="match status" value="1"/>
</dbReference>
<comment type="caution">
    <text evidence="3">The sequence shown here is derived from an EMBL/GenBank/DDBJ whole genome shotgun (WGS) entry which is preliminary data.</text>
</comment>
<accession>E7G9K6</accession>
<keyword evidence="1" id="KW-0812">Transmembrane</keyword>
<feature type="transmembrane region" description="Helical" evidence="1">
    <location>
        <begin position="180"/>
        <end position="204"/>
    </location>
</feature>
<dbReference type="eggNOG" id="COG3290">
    <property type="taxonomic scope" value="Bacteria"/>
</dbReference>
<keyword evidence="1" id="KW-1133">Transmembrane helix</keyword>
<keyword evidence="4" id="KW-1185">Reference proteome</keyword>
<sequence length="429" mass="50808">MSLDILNLCVGIIFSFIDIYLMKCYIPHSINTNINRTIFYLVETLVFIPINLTEYWHPFWYLILIIFAIVYYIYIYKIDFKIYRKHILLFFTTRTIIELALIPIFEWIFDLQLIILNLNTSLFYYLFIKIVARYIMYIIANYLLLFSNNKKPKQLYSFKMVSIIFSIYFSIFILTYNNKIYYFTSVGRTFTFMIIIYLFALIAFNKYQTVHEILERDMLQTNERILAEKRFIERKVEADENIKRMRHDLKNYYHILNGYANDGNIEEIKKFLETRIGILDKSSSFIHSGHSCIDSILNEKIFVMKEKNIQYTENLANMYIGNIDVSDLSLLIGLALDNAIEAAEQVNDFKEIEFTAKNYQGYLVLYFKNSIISNSHPDFNKTSKLSDSFNHGFGVKGIKQFAKIYNGEMKYITEKDKVILRVTLSVSNG</sequence>
<dbReference type="InterPro" id="IPR036890">
    <property type="entry name" value="HATPase_C_sf"/>
</dbReference>
<name>E7G9K6_9FIRM</name>
<evidence type="ECO:0000313" key="3">
    <source>
        <dbReference type="EMBL" id="EFW05300.1"/>
    </source>
</evidence>
<dbReference type="STRING" id="100884.GCA_000269565_03293"/>
<dbReference type="HOGENOM" id="CLU_638907_0_0_9"/>
<organism evidence="3 4">
    <name type="scientific">Coprobacillus cateniformis</name>
    <dbReference type="NCBI Taxonomy" id="100884"/>
    <lineage>
        <taxon>Bacteria</taxon>
        <taxon>Bacillati</taxon>
        <taxon>Bacillota</taxon>
        <taxon>Erysipelotrichia</taxon>
        <taxon>Erysipelotrichales</taxon>
        <taxon>Coprobacillaceae</taxon>
        <taxon>Coprobacillus</taxon>
    </lineage>
</organism>
<dbReference type="Pfam" id="PF14501">
    <property type="entry name" value="HATPase_c_5"/>
    <property type="match status" value="1"/>
</dbReference>